<evidence type="ECO:0008006" key="4">
    <source>
        <dbReference type="Google" id="ProtNLM"/>
    </source>
</evidence>
<name>A0A9D7SBJ1_9BACT</name>
<feature type="transmembrane region" description="Helical" evidence="1">
    <location>
        <begin position="36"/>
        <end position="54"/>
    </location>
</feature>
<dbReference type="Pfam" id="PF03988">
    <property type="entry name" value="DUF347"/>
    <property type="match status" value="4"/>
</dbReference>
<accession>A0A9D7SBJ1</accession>
<keyword evidence="1" id="KW-1133">Transmembrane helix</keyword>
<keyword evidence="1" id="KW-0472">Membrane</keyword>
<feature type="transmembrane region" description="Helical" evidence="1">
    <location>
        <begin position="153"/>
        <end position="174"/>
    </location>
</feature>
<comment type="caution">
    <text evidence="2">The sequence shown here is derived from an EMBL/GenBank/DDBJ whole genome shotgun (WGS) entry which is preliminary data.</text>
</comment>
<dbReference type="AlphaFoldDB" id="A0A9D7SBJ1"/>
<feature type="transmembrane region" description="Helical" evidence="1">
    <location>
        <begin position="211"/>
        <end position="231"/>
    </location>
</feature>
<proteinExistence type="predicted"/>
<organism evidence="2 3">
    <name type="scientific">Candidatus Defluviibacterium haderslevense</name>
    <dbReference type="NCBI Taxonomy" id="2981993"/>
    <lineage>
        <taxon>Bacteria</taxon>
        <taxon>Pseudomonadati</taxon>
        <taxon>Bacteroidota</taxon>
        <taxon>Saprospiria</taxon>
        <taxon>Saprospirales</taxon>
        <taxon>Saprospiraceae</taxon>
        <taxon>Candidatus Defluviibacterium</taxon>
    </lineage>
</organism>
<feature type="transmembrane region" description="Helical" evidence="1">
    <location>
        <begin position="181"/>
        <end position="199"/>
    </location>
</feature>
<reference evidence="2 3" key="1">
    <citation type="submission" date="2020-10" db="EMBL/GenBank/DDBJ databases">
        <title>Connecting structure to function with the recovery of over 1000 high-quality activated sludge metagenome-assembled genomes encoding full-length rRNA genes using long-read sequencing.</title>
        <authorList>
            <person name="Singleton C.M."/>
            <person name="Petriglieri F."/>
            <person name="Kristensen J.M."/>
            <person name="Kirkegaard R.H."/>
            <person name="Michaelsen T.Y."/>
            <person name="Andersen M.H."/>
            <person name="Karst S.M."/>
            <person name="Dueholm M.S."/>
            <person name="Nielsen P.H."/>
            <person name="Albertsen M."/>
        </authorList>
    </citation>
    <scope>NUCLEOTIDE SEQUENCE [LARGE SCALE GENOMIC DNA]</scope>
    <source>
        <strain evidence="2">Ribe_18-Q3-R11-54_BAT3C.373</strain>
    </source>
</reference>
<dbReference type="InterPro" id="IPR007136">
    <property type="entry name" value="DUF347"/>
</dbReference>
<sequence>MNKLPQISFVFWVMKICATTLGETAGDLLSMTLNIGYAYSSILLVSIFLTTLVLQIKSTKYLPFLYWSVILATSTAGTTMSDFMDRTLGLGYSKGSLILTLVAILIIWKQLEKTISVTNIMSKRGELFYWSAILISNTLGTAMGDFLADDSGLGFMGGAFLISFMLILTVIVYYTTQISRVLLFWIAFILTRPFGATFGDVLTKPLSHGGLNFGTIGSSLILFIILIGLIFTQFRKNKFLPSEKIKLNNIFL</sequence>
<gene>
    <name evidence="2" type="ORF">IPO85_14165</name>
</gene>
<evidence type="ECO:0000313" key="3">
    <source>
        <dbReference type="Proteomes" id="UP000808349"/>
    </source>
</evidence>
<dbReference type="EMBL" id="JADKFW010000012">
    <property type="protein sequence ID" value="MBK9718627.1"/>
    <property type="molecule type" value="Genomic_DNA"/>
</dbReference>
<evidence type="ECO:0000256" key="1">
    <source>
        <dbReference type="SAM" id="Phobius"/>
    </source>
</evidence>
<keyword evidence="1" id="KW-0812">Transmembrane</keyword>
<evidence type="ECO:0000313" key="2">
    <source>
        <dbReference type="EMBL" id="MBK9718627.1"/>
    </source>
</evidence>
<feature type="transmembrane region" description="Helical" evidence="1">
    <location>
        <begin position="61"/>
        <end position="78"/>
    </location>
</feature>
<feature type="transmembrane region" description="Helical" evidence="1">
    <location>
        <begin position="90"/>
        <end position="108"/>
    </location>
</feature>
<feature type="transmembrane region" description="Helical" evidence="1">
    <location>
        <begin position="128"/>
        <end position="147"/>
    </location>
</feature>
<protein>
    <recommendedName>
        <fullName evidence="4">Membrane-anchored protein</fullName>
    </recommendedName>
</protein>
<dbReference type="Proteomes" id="UP000808349">
    <property type="component" value="Unassembled WGS sequence"/>
</dbReference>